<protein>
    <submittedName>
        <fullName evidence="1">Uncharacterized protein</fullName>
    </submittedName>
</protein>
<sequence>MMAATAPSFIFISPRPRPSSEPPSLHEAWLSAINSYFPKDERIRFSVLESKLEDIDPALAQCDCMVSPANTFGIMDGGYDYDLSKVFMGESGDIMRLSRHVQRHLHTRWGGYAPPSSCTLVPLPPDVSGPEKNPWGARLLAIVPTMRVPEDVHWNKDLVYNCMWSLLAEVSLYNRGKEEGERIERVLMTGLGTGTGQVSKKVCADQMVLATKHWLQGLPSELRWPDVIPRANEIQETFEDKTEY</sequence>
<accession>A0ACC1S890</accession>
<organism evidence="1 2">
    <name type="scientific">Phlebia brevispora</name>
    <dbReference type="NCBI Taxonomy" id="194682"/>
    <lineage>
        <taxon>Eukaryota</taxon>
        <taxon>Fungi</taxon>
        <taxon>Dikarya</taxon>
        <taxon>Basidiomycota</taxon>
        <taxon>Agaricomycotina</taxon>
        <taxon>Agaricomycetes</taxon>
        <taxon>Polyporales</taxon>
        <taxon>Meruliaceae</taxon>
        <taxon>Phlebia</taxon>
    </lineage>
</organism>
<evidence type="ECO:0000313" key="1">
    <source>
        <dbReference type="EMBL" id="KAJ3534042.1"/>
    </source>
</evidence>
<comment type="caution">
    <text evidence="1">The sequence shown here is derived from an EMBL/GenBank/DDBJ whole genome shotgun (WGS) entry which is preliminary data.</text>
</comment>
<name>A0ACC1S890_9APHY</name>
<reference evidence="1" key="1">
    <citation type="submission" date="2022-07" db="EMBL/GenBank/DDBJ databases">
        <title>Genome Sequence of Phlebia brevispora.</title>
        <authorList>
            <person name="Buettner E."/>
        </authorList>
    </citation>
    <scope>NUCLEOTIDE SEQUENCE</scope>
    <source>
        <strain evidence="1">MPL23</strain>
    </source>
</reference>
<dbReference type="EMBL" id="JANHOG010001632">
    <property type="protein sequence ID" value="KAJ3534042.1"/>
    <property type="molecule type" value="Genomic_DNA"/>
</dbReference>
<evidence type="ECO:0000313" key="2">
    <source>
        <dbReference type="Proteomes" id="UP001148662"/>
    </source>
</evidence>
<dbReference type="Proteomes" id="UP001148662">
    <property type="component" value="Unassembled WGS sequence"/>
</dbReference>
<proteinExistence type="predicted"/>
<gene>
    <name evidence="1" type="ORF">NM688_g7196</name>
</gene>
<keyword evidence="2" id="KW-1185">Reference proteome</keyword>